<evidence type="ECO:0000259" key="6">
    <source>
        <dbReference type="Pfam" id="PF00251"/>
    </source>
</evidence>
<dbReference type="Pfam" id="PF00251">
    <property type="entry name" value="Glyco_hydro_32N"/>
    <property type="match status" value="1"/>
</dbReference>
<keyword evidence="2 4" id="KW-0378">Hydrolase</keyword>
<evidence type="ECO:0000259" key="7">
    <source>
        <dbReference type="Pfam" id="PF08244"/>
    </source>
</evidence>
<dbReference type="OrthoDB" id="9759709at2"/>
<dbReference type="EC" id="3.2.1.80" evidence="8"/>
<dbReference type="GO" id="GO:0051669">
    <property type="term" value="F:fructan beta-fructosidase activity"/>
    <property type="evidence" value="ECO:0007669"/>
    <property type="project" value="UniProtKB-EC"/>
</dbReference>
<dbReference type="Pfam" id="PF08244">
    <property type="entry name" value="Glyco_hydro_32C"/>
    <property type="match status" value="1"/>
</dbReference>
<dbReference type="GO" id="GO:0005737">
    <property type="term" value="C:cytoplasm"/>
    <property type="evidence" value="ECO:0007669"/>
    <property type="project" value="TreeGrafter"/>
</dbReference>
<dbReference type="SUPFAM" id="SSF49899">
    <property type="entry name" value="Concanavalin A-like lectins/glucanases"/>
    <property type="match status" value="1"/>
</dbReference>
<feature type="domain" description="Glycosyl hydrolase family 32 C-terminal" evidence="7">
    <location>
        <begin position="414"/>
        <end position="466"/>
    </location>
</feature>
<organism evidence="8 9">
    <name type="scientific">Novipirellula herctigrandis</name>
    <dbReference type="NCBI Taxonomy" id="2527986"/>
    <lineage>
        <taxon>Bacteria</taxon>
        <taxon>Pseudomonadati</taxon>
        <taxon>Planctomycetota</taxon>
        <taxon>Planctomycetia</taxon>
        <taxon>Pirellulales</taxon>
        <taxon>Pirellulaceae</taxon>
        <taxon>Novipirellula</taxon>
    </lineage>
</organism>
<evidence type="ECO:0000313" key="9">
    <source>
        <dbReference type="Proteomes" id="UP000315010"/>
    </source>
</evidence>
<dbReference type="PANTHER" id="PTHR42800:SF1">
    <property type="entry name" value="EXOINULINASE INUD (AFU_ORTHOLOGUE AFUA_5G00480)"/>
    <property type="match status" value="1"/>
</dbReference>
<dbReference type="InterPro" id="IPR023296">
    <property type="entry name" value="Glyco_hydro_beta-prop_sf"/>
</dbReference>
<evidence type="ECO:0000256" key="5">
    <source>
        <dbReference type="SAM" id="SignalP"/>
    </source>
</evidence>
<evidence type="ECO:0000313" key="8">
    <source>
        <dbReference type="EMBL" id="TWT84450.1"/>
    </source>
</evidence>
<accession>A0A5C5ZB94</accession>
<dbReference type="GO" id="GO:0004575">
    <property type="term" value="F:sucrose alpha-glucosidase activity"/>
    <property type="evidence" value="ECO:0007669"/>
    <property type="project" value="TreeGrafter"/>
</dbReference>
<dbReference type="Proteomes" id="UP000315010">
    <property type="component" value="Unassembled WGS sequence"/>
</dbReference>
<evidence type="ECO:0000256" key="1">
    <source>
        <dbReference type="ARBA" id="ARBA00009902"/>
    </source>
</evidence>
<dbReference type="SMART" id="SM00640">
    <property type="entry name" value="Glyco_32"/>
    <property type="match status" value="1"/>
</dbReference>
<comment type="similarity">
    <text evidence="1 4">Belongs to the glycosyl hydrolase 32 family.</text>
</comment>
<feature type="domain" description="Glycosyl hydrolase family 32 N-terminal" evidence="6">
    <location>
        <begin position="41"/>
        <end position="336"/>
    </location>
</feature>
<reference evidence="8 9" key="1">
    <citation type="submission" date="2019-02" db="EMBL/GenBank/DDBJ databases">
        <title>Deep-cultivation of Planctomycetes and their phenomic and genomic characterization uncovers novel biology.</title>
        <authorList>
            <person name="Wiegand S."/>
            <person name="Jogler M."/>
            <person name="Boedeker C."/>
            <person name="Pinto D."/>
            <person name="Vollmers J."/>
            <person name="Rivas-Marin E."/>
            <person name="Kohn T."/>
            <person name="Peeters S.H."/>
            <person name="Heuer A."/>
            <person name="Rast P."/>
            <person name="Oberbeckmann S."/>
            <person name="Bunk B."/>
            <person name="Jeske O."/>
            <person name="Meyerdierks A."/>
            <person name="Storesund J.E."/>
            <person name="Kallscheuer N."/>
            <person name="Luecker S."/>
            <person name="Lage O.M."/>
            <person name="Pohl T."/>
            <person name="Merkel B.J."/>
            <person name="Hornburger P."/>
            <person name="Mueller R.-W."/>
            <person name="Bruemmer F."/>
            <person name="Labrenz M."/>
            <person name="Spormann A.M."/>
            <person name="Op Den Camp H."/>
            <person name="Overmann J."/>
            <person name="Amann R."/>
            <person name="Jetten M.S.M."/>
            <person name="Mascher T."/>
            <person name="Medema M.H."/>
            <person name="Devos D.P."/>
            <person name="Kaster A.-K."/>
            <person name="Ovreas L."/>
            <person name="Rohde M."/>
            <person name="Galperin M.Y."/>
            <person name="Jogler C."/>
        </authorList>
    </citation>
    <scope>NUCLEOTIDE SEQUENCE [LARGE SCALE GENOMIC DNA]</scope>
    <source>
        <strain evidence="8 9">CA13</strain>
    </source>
</reference>
<keyword evidence="3 4" id="KW-0326">Glycosidase</keyword>
<dbReference type="InterPro" id="IPR013320">
    <property type="entry name" value="ConA-like_dom_sf"/>
</dbReference>
<dbReference type="RefSeq" id="WP_146402184.1">
    <property type="nucleotide sequence ID" value="NZ_SJPJ01000001.1"/>
</dbReference>
<evidence type="ECO:0000256" key="4">
    <source>
        <dbReference type="RuleBase" id="RU362110"/>
    </source>
</evidence>
<dbReference type="InterPro" id="IPR013189">
    <property type="entry name" value="Glyco_hydro_32_C"/>
</dbReference>
<protein>
    <submittedName>
        <fullName evidence="8">Levanase</fullName>
        <ecNumber evidence="8">3.2.1.80</ecNumber>
    </submittedName>
</protein>
<evidence type="ECO:0000256" key="2">
    <source>
        <dbReference type="ARBA" id="ARBA00022801"/>
    </source>
</evidence>
<feature type="signal peptide" evidence="5">
    <location>
        <begin position="1"/>
        <end position="21"/>
    </location>
</feature>
<dbReference type="AlphaFoldDB" id="A0A5C5ZB94"/>
<dbReference type="InterPro" id="IPR001362">
    <property type="entry name" value="Glyco_hydro_32"/>
</dbReference>
<dbReference type="InterPro" id="IPR013148">
    <property type="entry name" value="Glyco_hydro_32_N"/>
</dbReference>
<keyword evidence="9" id="KW-1185">Reference proteome</keyword>
<dbReference type="CDD" id="cd18622">
    <property type="entry name" value="GH32_Inu-like"/>
    <property type="match status" value="1"/>
</dbReference>
<dbReference type="SUPFAM" id="SSF75005">
    <property type="entry name" value="Arabinanase/levansucrase/invertase"/>
    <property type="match status" value="1"/>
</dbReference>
<sequence precursor="true">MKHASICTVSMLVTLYGALLAQDVIAVDPNLYHESLRPRFHFTAKSDYINDPNGLVYVDGVYHLFFQTGPISAKRWGHATSQDMVRWTQLDDAILPKDGHPAFSGCAVVDRKNTSGLQTGDDPPIVAIFTSWGQGQSLAYSNDRGETWTRHHENPVLMLAKDSQRSFPLSARDPMVIWDPAKDRWTMILYDNLNDKVLSNLARDRQGGFSFFTSANLIDWTRQSHLPGFYVCPDVMELPIEGTDKTEWVAMDWAQYVTGRFNGSKFTANSTPYPLDFGKNLSANQTWKNLPDGRIVQISWIRGGKYPKMPFDQQMSFPTSLTLRQIGDHRRLCKQPIDEIKTLYGKSASAERLEMPQSVTHKLDVGSNSVDVEFEVQLGDRSELQLSLLGTPIAMSRNSISVLKNTVYSDEPLSHLRILADITSIEIFANHGSKTITLAILSANHSTAIELTSVSGTSVVENIRLHEVTSCWNRSSIANDDIDNSLVTPVARERGVQD</sequence>
<dbReference type="Gene3D" id="2.60.120.560">
    <property type="entry name" value="Exo-inulinase, domain 1"/>
    <property type="match status" value="1"/>
</dbReference>
<dbReference type="Gene3D" id="2.115.10.20">
    <property type="entry name" value="Glycosyl hydrolase domain, family 43"/>
    <property type="match status" value="1"/>
</dbReference>
<comment type="caution">
    <text evidence="8">The sequence shown here is derived from an EMBL/GenBank/DDBJ whole genome shotgun (WGS) entry which is preliminary data.</text>
</comment>
<dbReference type="GO" id="GO:0005987">
    <property type="term" value="P:sucrose catabolic process"/>
    <property type="evidence" value="ECO:0007669"/>
    <property type="project" value="TreeGrafter"/>
</dbReference>
<feature type="chain" id="PRO_5022843236" evidence="5">
    <location>
        <begin position="22"/>
        <end position="498"/>
    </location>
</feature>
<dbReference type="PANTHER" id="PTHR42800">
    <property type="entry name" value="EXOINULINASE INUD (AFU_ORTHOLOGUE AFUA_5G00480)"/>
    <property type="match status" value="1"/>
</dbReference>
<gene>
    <name evidence="8" type="primary">sacC_3</name>
    <name evidence="8" type="ORF">CA13_59280</name>
</gene>
<name>A0A5C5ZB94_9BACT</name>
<proteinExistence type="inferred from homology"/>
<keyword evidence="5" id="KW-0732">Signal</keyword>
<evidence type="ECO:0000256" key="3">
    <source>
        <dbReference type="ARBA" id="ARBA00023295"/>
    </source>
</evidence>
<dbReference type="EMBL" id="SJPJ01000001">
    <property type="protein sequence ID" value="TWT84450.1"/>
    <property type="molecule type" value="Genomic_DNA"/>
</dbReference>